<gene>
    <name evidence="2" type="ORF">HF838_13950</name>
</gene>
<evidence type="ECO:0000256" key="1">
    <source>
        <dbReference type="SAM" id="SignalP"/>
    </source>
</evidence>
<name>A0A848CPP0_ANEAE</name>
<keyword evidence="1" id="KW-0732">Signal</keyword>
<organism evidence="2 3">
    <name type="scientific">Aneurinibacillus aneurinilyticus</name>
    <name type="common">Bacillus aneurinolyticus</name>
    <dbReference type="NCBI Taxonomy" id="1391"/>
    <lineage>
        <taxon>Bacteria</taxon>
        <taxon>Bacillati</taxon>
        <taxon>Bacillota</taxon>
        <taxon>Bacilli</taxon>
        <taxon>Bacillales</taxon>
        <taxon>Paenibacillaceae</taxon>
        <taxon>Aneurinibacillus group</taxon>
        <taxon>Aneurinibacillus</taxon>
    </lineage>
</organism>
<feature type="chain" id="PRO_5032466481" evidence="1">
    <location>
        <begin position="32"/>
        <end position="249"/>
    </location>
</feature>
<evidence type="ECO:0000313" key="3">
    <source>
        <dbReference type="Proteomes" id="UP000561326"/>
    </source>
</evidence>
<comment type="caution">
    <text evidence="2">The sequence shown here is derived from an EMBL/GenBank/DDBJ whole genome shotgun (WGS) entry which is preliminary data.</text>
</comment>
<evidence type="ECO:0000313" key="2">
    <source>
        <dbReference type="EMBL" id="NME99364.1"/>
    </source>
</evidence>
<dbReference type="EMBL" id="JABAGO010000027">
    <property type="protein sequence ID" value="NME99364.1"/>
    <property type="molecule type" value="Genomic_DNA"/>
</dbReference>
<feature type="signal peptide" evidence="1">
    <location>
        <begin position="1"/>
        <end position="31"/>
    </location>
</feature>
<sequence>MPIFRVEQKNAIASFLALSCLATSIALPTYAETPNSVENTSIEQTEKNEQLPMNLQDKYVKEAQKYFEEQQEKDNQEETAFDKNVEKKYSYTFEDGSSITLTTNTIITGEANAKYITQNENGQFELSNNVTKSTVAPAAYKKGDPMVVAQGGQYDYTGPLTPFTVATHGEFKFKYDTPDSFTSVRHDAPSTFNGTGRKLNKPLSDYTGKLRESAYVGTTFSATLKSTTVSRNVEVHCDTLGKTKTWSGI</sequence>
<dbReference type="Proteomes" id="UP000561326">
    <property type="component" value="Unassembled WGS sequence"/>
</dbReference>
<dbReference type="PROSITE" id="PS51257">
    <property type="entry name" value="PROKAR_LIPOPROTEIN"/>
    <property type="match status" value="1"/>
</dbReference>
<proteinExistence type="predicted"/>
<dbReference type="RefSeq" id="WP_168975558.1">
    <property type="nucleotide sequence ID" value="NZ_JABAGO010000027.1"/>
</dbReference>
<protein>
    <submittedName>
        <fullName evidence="2">Uncharacterized protein</fullName>
    </submittedName>
</protein>
<accession>A0A848CPP0</accession>
<dbReference type="AlphaFoldDB" id="A0A848CPP0"/>
<reference evidence="2 3" key="1">
    <citation type="submission" date="2020-04" db="EMBL/GenBank/DDBJ databases">
        <authorList>
            <person name="Hitch T.C.A."/>
            <person name="Wylensek D."/>
            <person name="Clavel T."/>
        </authorList>
    </citation>
    <scope>NUCLEOTIDE SEQUENCE [LARGE SCALE GENOMIC DNA]</scope>
    <source>
        <strain evidence="2 3">WB01_D5_05</strain>
    </source>
</reference>